<comment type="similarity">
    <text evidence="1">Belongs to the LovG family.</text>
</comment>
<keyword evidence="2 4" id="KW-0378">Hydrolase</keyword>
<gene>
    <name evidence="4" type="ORF">BDY17DRAFT_299988</name>
</gene>
<evidence type="ECO:0000313" key="5">
    <source>
        <dbReference type="Proteomes" id="UP000799767"/>
    </source>
</evidence>
<dbReference type="GO" id="GO:0016787">
    <property type="term" value="F:hydrolase activity"/>
    <property type="evidence" value="ECO:0007669"/>
    <property type="project" value="UniProtKB-KW"/>
</dbReference>
<proteinExistence type="inferred from homology"/>
<evidence type="ECO:0000256" key="2">
    <source>
        <dbReference type="ARBA" id="ARBA00022801"/>
    </source>
</evidence>
<evidence type="ECO:0000256" key="1">
    <source>
        <dbReference type="ARBA" id="ARBA00005863"/>
    </source>
</evidence>
<dbReference type="RefSeq" id="XP_033588523.1">
    <property type="nucleotide sequence ID" value="XM_033733988.1"/>
</dbReference>
<dbReference type="InterPro" id="IPR050593">
    <property type="entry name" value="LovG"/>
</dbReference>
<dbReference type="PANTHER" id="PTHR48070:SF3">
    <property type="entry name" value="ESTERASE DBAE-RELATED"/>
    <property type="match status" value="1"/>
</dbReference>
<feature type="domain" description="Serine hydrolase" evidence="3">
    <location>
        <begin position="22"/>
        <end position="245"/>
    </location>
</feature>
<dbReference type="EMBL" id="MU001637">
    <property type="protein sequence ID" value="KAF2481953.1"/>
    <property type="molecule type" value="Genomic_DNA"/>
</dbReference>
<dbReference type="InterPro" id="IPR029058">
    <property type="entry name" value="AB_hydrolase_fold"/>
</dbReference>
<protein>
    <submittedName>
        <fullName evidence="4">Serine hydrolase FSH</fullName>
    </submittedName>
</protein>
<organism evidence="4 5">
    <name type="scientific">Neohortaea acidophila</name>
    <dbReference type="NCBI Taxonomy" id="245834"/>
    <lineage>
        <taxon>Eukaryota</taxon>
        <taxon>Fungi</taxon>
        <taxon>Dikarya</taxon>
        <taxon>Ascomycota</taxon>
        <taxon>Pezizomycotina</taxon>
        <taxon>Dothideomycetes</taxon>
        <taxon>Dothideomycetidae</taxon>
        <taxon>Mycosphaerellales</taxon>
        <taxon>Teratosphaeriaceae</taxon>
        <taxon>Neohortaea</taxon>
    </lineage>
</organism>
<dbReference type="GeneID" id="54474990"/>
<dbReference type="InterPro" id="IPR005645">
    <property type="entry name" value="FSH-like_dom"/>
</dbReference>
<dbReference type="Proteomes" id="UP000799767">
    <property type="component" value="Unassembled WGS sequence"/>
</dbReference>
<dbReference type="GO" id="GO:0005737">
    <property type="term" value="C:cytoplasm"/>
    <property type="evidence" value="ECO:0007669"/>
    <property type="project" value="TreeGrafter"/>
</dbReference>
<dbReference type="SUPFAM" id="SSF53474">
    <property type="entry name" value="alpha/beta-Hydrolases"/>
    <property type="match status" value="1"/>
</dbReference>
<keyword evidence="5" id="KW-1185">Reference proteome</keyword>
<name>A0A6A6PR76_9PEZI</name>
<accession>A0A6A6PR76</accession>
<dbReference type="Gene3D" id="3.40.50.1820">
    <property type="entry name" value="alpha/beta hydrolase"/>
    <property type="match status" value="1"/>
</dbReference>
<dbReference type="GO" id="GO:0005634">
    <property type="term" value="C:nucleus"/>
    <property type="evidence" value="ECO:0007669"/>
    <property type="project" value="TreeGrafter"/>
</dbReference>
<evidence type="ECO:0000259" key="3">
    <source>
        <dbReference type="Pfam" id="PF03959"/>
    </source>
</evidence>
<reference evidence="4" key="1">
    <citation type="journal article" date="2020" name="Stud. Mycol.">
        <title>101 Dothideomycetes genomes: a test case for predicting lifestyles and emergence of pathogens.</title>
        <authorList>
            <person name="Haridas S."/>
            <person name="Albert R."/>
            <person name="Binder M."/>
            <person name="Bloem J."/>
            <person name="Labutti K."/>
            <person name="Salamov A."/>
            <person name="Andreopoulos B."/>
            <person name="Baker S."/>
            <person name="Barry K."/>
            <person name="Bills G."/>
            <person name="Bluhm B."/>
            <person name="Cannon C."/>
            <person name="Castanera R."/>
            <person name="Culley D."/>
            <person name="Daum C."/>
            <person name="Ezra D."/>
            <person name="Gonzalez J."/>
            <person name="Henrissat B."/>
            <person name="Kuo A."/>
            <person name="Liang C."/>
            <person name="Lipzen A."/>
            <person name="Lutzoni F."/>
            <person name="Magnuson J."/>
            <person name="Mondo S."/>
            <person name="Nolan M."/>
            <person name="Ohm R."/>
            <person name="Pangilinan J."/>
            <person name="Park H.-J."/>
            <person name="Ramirez L."/>
            <person name="Alfaro M."/>
            <person name="Sun H."/>
            <person name="Tritt A."/>
            <person name="Yoshinaga Y."/>
            <person name="Zwiers L.-H."/>
            <person name="Turgeon B."/>
            <person name="Goodwin S."/>
            <person name="Spatafora J."/>
            <person name="Crous P."/>
            <person name="Grigoriev I."/>
        </authorList>
    </citation>
    <scope>NUCLEOTIDE SEQUENCE</scope>
    <source>
        <strain evidence="4">CBS 113389</strain>
    </source>
</reference>
<dbReference type="PANTHER" id="PTHR48070">
    <property type="entry name" value="ESTERASE OVCA2"/>
    <property type="match status" value="1"/>
</dbReference>
<dbReference type="Pfam" id="PF03959">
    <property type="entry name" value="FSH1"/>
    <property type="match status" value="1"/>
</dbReference>
<dbReference type="AlphaFoldDB" id="A0A6A6PR76"/>
<evidence type="ECO:0000313" key="4">
    <source>
        <dbReference type="EMBL" id="KAF2481953.1"/>
    </source>
</evidence>
<dbReference type="GO" id="GO:0044550">
    <property type="term" value="P:secondary metabolite biosynthetic process"/>
    <property type="evidence" value="ECO:0007669"/>
    <property type="project" value="TreeGrafter"/>
</dbReference>
<sequence length="262" mass="29035">MSTPSISRSHTPVPEEQTRHLPRILCLHGGGTTAEIFRLQSRALIKHLPAFRLVFADGPFFCDPGPGVIPVYQDCAPFRRWLRWLPEHAPIDNEAAVEEVKYAIETCKSEDEGDGPWVGLLGFSQGAKLASSLLYDQQILGERGLPVETEYKFAVLLAGRHPLVSLGPYSKSAACVSAGDISEGHVFDGESPHVLRIPTIHVHGLTDPGLDKHRKMMRQYHDAKTVTVLEWDGAHRVPIKTADLEPIVKEIYRVAREQGVNV</sequence>
<dbReference type="OrthoDB" id="414698at2759"/>